<dbReference type="Pfam" id="PF20138">
    <property type="entry name" value="DUF6528"/>
    <property type="match status" value="1"/>
</dbReference>
<dbReference type="InterPro" id="IPR015943">
    <property type="entry name" value="WD40/YVTN_repeat-like_dom_sf"/>
</dbReference>
<dbReference type="EMBL" id="CP089982">
    <property type="protein sequence ID" value="WXA91045.1"/>
    <property type="molecule type" value="Genomic_DNA"/>
</dbReference>
<protein>
    <submittedName>
        <fullName evidence="3">DUF6528 family protein</fullName>
    </submittedName>
</protein>
<feature type="compositionally biased region" description="Acidic residues" evidence="1">
    <location>
        <begin position="44"/>
        <end position="56"/>
    </location>
</feature>
<dbReference type="RefSeq" id="WP_394841664.1">
    <property type="nucleotide sequence ID" value="NZ_CP089982.1"/>
</dbReference>
<dbReference type="SUPFAM" id="SSF63825">
    <property type="entry name" value="YWTD domain"/>
    <property type="match status" value="1"/>
</dbReference>
<name>A0ABZ2K0H5_9BACT</name>
<feature type="compositionally biased region" description="Acidic residues" evidence="1">
    <location>
        <begin position="64"/>
        <end position="91"/>
    </location>
</feature>
<feature type="signal peptide" evidence="2">
    <location>
        <begin position="1"/>
        <end position="20"/>
    </location>
</feature>
<proteinExistence type="predicted"/>
<keyword evidence="2" id="KW-0732">Signal</keyword>
<feature type="region of interest" description="Disordered" evidence="1">
    <location>
        <begin position="124"/>
        <end position="154"/>
    </location>
</feature>
<organism evidence="3 4">
    <name type="scientific">Pendulispora brunnea</name>
    <dbReference type="NCBI Taxonomy" id="2905690"/>
    <lineage>
        <taxon>Bacteria</taxon>
        <taxon>Pseudomonadati</taxon>
        <taxon>Myxococcota</taxon>
        <taxon>Myxococcia</taxon>
        <taxon>Myxococcales</taxon>
        <taxon>Sorangiineae</taxon>
        <taxon>Pendulisporaceae</taxon>
        <taxon>Pendulispora</taxon>
    </lineage>
</organism>
<evidence type="ECO:0000256" key="2">
    <source>
        <dbReference type="SAM" id="SignalP"/>
    </source>
</evidence>
<evidence type="ECO:0000313" key="4">
    <source>
        <dbReference type="Proteomes" id="UP001379533"/>
    </source>
</evidence>
<evidence type="ECO:0000313" key="3">
    <source>
        <dbReference type="EMBL" id="WXA91045.1"/>
    </source>
</evidence>
<dbReference type="PROSITE" id="PS51257">
    <property type="entry name" value="PROKAR_LIPOPROTEIN"/>
    <property type="match status" value="1"/>
</dbReference>
<gene>
    <name evidence="3" type="ORF">LZC95_31900</name>
</gene>
<dbReference type="InterPro" id="IPR045383">
    <property type="entry name" value="DUF6528"/>
</dbReference>
<dbReference type="Proteomes" id="UP001379533">
    <property type="component" value="Chromosome"/>
</dbReference>
<sequence length="379" mass="41480">MRYRFAFVAMLGSTFLLACANRSDDATGSDGAVQAEEMTAIAETDPEPDESEDGIDGEPPLSIDENEGADEASVDDPEMASDGSQTDDDDTTAISTLDLGGKPTGASYMAVVEQKTNRIMVFPESDPTWTGRKPSWSWGANNSPQIPSSQRSRFDNPSDVKLKKNGTVLVAASGGGVAIIRKSDRRATFVAYPGGNPHAIETLPGGHLVTASSEGFLCVYSTRKGESRTCHRTNFAKAHGVVWDSARKRLWVVGGKQLGSYSLSGSTLKLDKAWKIPGNGHDLMPDGKDTLLFSSTHDVYSFDRVAHTYRAIAKIDPKNYIKGIDRHPRTKELVISRDHDLSDKVYGDPWVYRYTASGARTVFSRKGAEFYKVRWWVAR</sequence>
<accession>A0ABZ2K0H5</accession>
<reference evidence="3 4" key="1">
    <citation type="submission" date="2021-12" db="EMBL/GenBank/DDBJ databases">
        <title>Discovery of the Pendulisporaceae a myxobacterial family with distinct sporulation behavior and unique specialized metabolism.</title>
        <authorList>
            <person name="Garcia R."/>
            <person name="Popoff A."/>
            <person name="Bader C.D."/>
            <person name="Loehr J."/>
            <person name="Walesch S."/>
            <person name="Walt C."/>
            <person name="Boldt J."/>
            <person name="Bunk B."/>
            <person name="Haeckl F.J.F.P.J."/>
            <person name="Gunesch A.P."/>
            <person name="Birkelbach J."/>
            <person name="Nuebel U."/>
            <person name="Pietschmann T."/>
            <person name="Bach T."/>
            <person name="Mueller R."/>
        </authorList>
    </citation>
    <scope>NUCLEOTIDE SEQUENCE [LARGE SCALE GENOMIC DNA]</scope>
    <source>
        <strain evidence="3 4">MSr12523</strain>
    </source>
</reference>
<feature type="chain" id="PRO_5046528186" evidence="2">
    <location>
        <begin position="21"/>
        <end position="379"/>
    </location>
</feature>
<dbReference type="Gene3D" id="2.130.10.10">
    <property type="entry name" value="YVTN repeat-like/Quinoprotein amine dehydrogenase"/>
    <property type="match status" value="1"/>
</dbReference>
<feature type="region of interest" description="Disordered" evidence="1">
    <location>
        <begin position="38"/>
        <end position="100"/>
    </location>
</feature>
<feature type="compositionally biased region" description="Polar residues" evidence="1">
    <location>
        <begin position="138"/>
        <end position="151"/>
    </location>
</feature>
<evidence type="ECO:0000256" key="1">
    <source>
        <dbReference type="SAM" id="MobiDB-lite"/>
    </source>
</evidence>
<keyword evidence="4" id="KW-1185">Reference proteome</keyword>